<evidence type="ECO:0000313" key="4">
    <source>
        <dbReference type="EMBL" id="TCZ61382.1"/>
    </source>
</evidence>
<dbReference type="GO" id="GO:0005829">
    <property type="term" value="C:cytosol"/>
    <property type="evidence" value="ECO:0007669"/>
    <property type="project" value="TreeGrafter"/>
</dbReference>
<reference evidence="4 5" key="1">
    <citation type="submission" date="2019-03" db="EMBL/GenBank/DDBJ databases">
        <title>Paracraurococcus aquatilis NE82 genome sequence.</title>
        <authorList>
            <person name="Zhao Y."/>
            <person name="Du Z."/>
        </authorList>
    </citation>
    <scope>NUCLEOTIDE SEQUENCE [LARGE SCALE GENOMIC DNA]</scope>
    <source>
        <strain evidence="4 5">NE82</strain>
    </source>
</reference>
<name>A0A4R4DNE8_9PROT</name>
<evidence type="ECO:0000313" key="5">
    <source>
        <dbReference type="Proteomes" id="UP000295023"/>
    </source>
</evidence>
<gene>
    <name evidence="4" type="ORF">EXY23_12640</name>
</gene>
<dbReference type="SUPFAM" id="SSF51735">
    <property type="entry name" value="NAD(P)-binding Rossmann-fold domains"/>
    <property type="match status" value="1"/>
</dbReference>
<dbReference type="Proteomes" id="UP000295023">
    <property type="component" value="Unassembled WGS sequence"/>
</dbReference>
<dbReference type="FunFam" id="3.40.50.720:FF:000053">
    <property type="entry name" value="Quinone oxidoreductase 1"/>
    <property type="match status" value="1"/>
</dbReference>
<dbReference type="Pfam" id="PF00107">
    <property type="entry name" value="ADH_zinc_N"/>
    <property type="match status" value="1"/>
</dbReference>
<keyword evidence="2" id="KW-0560">Oxidoreductase</keyword>
<dbReference type="InterPro" id="IPR020843">
    <property type="entry name" value="ER"/>
</dbReference>
<dbReference type="CDD" id="cd05286">
    <property type="entry name" value="QOR2"/>
    <property type="match status" value="1"/>
</dbReference>
<dbReference type="InterPro" id="IPR013149">
    <property type="entry name" value="ADH-like_C"/>
</dbReference>
<dbReference type="EMBL" id="SKBM01000010">
    <property type="protein sequence ID" value="TCZ61382.1"/>
    <property type="molecule type" value="Genomic_DNA"/>
</dbReference>
<proteinExistence type="predicted"/>
<dbReference type="Gene3D" id="3.90.180.10">
    <property type="entry name" value="Medium-chain alcohol dehydrogenases, catalytic domain"/>
    <property type="match status" value="1"/>
</dbReference>
<dbReference type="InterPro" id="IPR047618">
    <property type="entry name" value="QOR-like"/>
</dbReference>
<dbReference type="InterPro" id="IPR011032">
    <property type="entry name" value="GroES-like_sf"/>
</dbReference>
<accession>A0A4R4DNE8</accession>
<evidence type="ECO:0000256" key="1">
    <source>
        <dbReference type="ARBA" id="ARBA00022857"/>
    </source>
</evidence>
<evidence type="ECO:0000256" key="2">
    <source>
        <dbReference type="ARBA" id="ARBA00023002"/>
    </source>
</evidence>
<dbReference type="GO" id="GO:0035925">
    <property type="term" value="F:mRNA 3'-UTR AU-rich region binding"/>
    <property type="evidence" value="ECO:0007669"/>
    <property type="project" value="TreeGrafter"/>
</dbReference>
<evidence type="ECO:0000259" key="3">
    <source>
        <dbReference type="SMART" id="SM00829"/>
    </source>
</evidence>
<dbReference type="PANTHER" id="PTHR48106">
    <property type="entry name" value="QUINONE OXIDOREDUCTASE PIG3-RELATED"/>
    <property type="match status" value="1"/>
</dbReference>
<organism evidence="4 5">
    <name type="scientific">Roseicella aquatilis</name>
    <dbReference type="NCBI Taxonomy" id="2527868"/>
    <lineage>
        <taxon>Bacteria</taxon>
        <taxon>Pseudomonadati</taxon>
        <taxon>Pseudomonadota</taxon>
        <taxon>Alphaproteobacteria</taxon>
        <taxon>Acetobacterales</taxon>
        <taxon>Roseomonadaceae</taxon>
        <taxon>Roseicella</taxon>
    </lineage>
</organism>
<dbReference type="AlphaFoldDB" id="A0A4R4DNE8"/>
<keyword evidence="5" id="KW-1185">Reference proteome</keyword>
<comment type="caution">
    <text evidence="4">The sequence shown here is derived from an EMBL/GenBank/DDBJ whole genome shotgun (WGS) entry which is preliminary data.</text>
</comment>
<sequence>MAEAIMLREHGGPEVLRAEAVTVGRPGPGELRVRQTAIGVNFHDCYVRSGLYRTLPLPGVPGIEAAGVVVEVGPDVAGVAPGDRIGYVTGGYGAYASERLLPAAIALPLPEGVSERLAASILLKGLTAEMLLRQVHRVQPGQTILVHAAAGGVGRLLCQWAAHLGATVIGTVGSAAKAEVARAAGCRDVILYREEDVVARVKAITGGRGVDAAYDGVGKDTFDGSLECLALRGHLVNFGQASGPIPPFQVSRLAARSNSLTRPIVFHYVQDRPALEAMAASLFGALAAGAVTAEEGQALPLAEAARAHQLLESRQAEAPLILLPQD</sequence>
<keyword evidence="1" id="KW-0521">NADP</keyword>
<dbReference type="InterPro" id="IPR013154">
    <property type="entry name" value="ADH-like_N"/>
</dbReference>
<dbReference type="GO" id="GO:0070402">
    <property type="term" value="F:NADPH binding"/>
    <property type="evidence" value="ECO:0007669"/>
    <property type="project" value="TreeGrafter"/>
</dbReference>
<protein>
    <submittedName>
        <fullName evidence="4">Quinone oxidoreductase</fullName>
    </submittedName>
</protein>
<dbReference type="Pfam" id="PF08240">
    <property type="entry name" value="ADH_N"/>
    <property type="match status" value="1"/>
</dbReference>
<dbReference type="PANTHER" id="PTHR48106:SF13">
    <property type="entry name" value="QUINONE OXIDOREDUCTASE-RELATED"/>
    <property type="match status" value="1"/>
</dbReference>
<dbReference type="Gene3D" id="3.40.50.720">
    <property type="entry name" value="NAD(P)-binding Rossmann-like Domain"/>
    <property type="match status" value="1"/>
</dbReference>
<dbReference type="InterPro" id="IPR036291">
    <property type="entry name" value="NAD(P)-bd_dom_sf"/>
</dbReference>
<dbReference type="OrthoDB" id="9805883at2"/>
<dbReference type="GO" id="GO:0003960">
    <property type="term" value="F:quinone reductase (NADPH) activity"/>
    <property type="evidence" value="ECO:0007669"/>
    <property type="project" value="InterPro"/>
</dbReference>
<dbReference type="RefSeq" id="WP_132289401.1">
    <property type="nucleotide sequence ID" value="NZ_SKBM01000010.1"/>
</dbReference>
<dbReference type="SMART" id="SM00829">
    <property type="entry name" value="PKS_ER"/>
    <property type="match status" value="1"/>
</dbReference>
<feature type="domain" description="Enoyl reductase (ER)" evidence="3">
    <location>
        <begin position="11"/>
        <end position="322"/>
    </location>
</feature>
<dbReference type="SUPFAM" id="SSF50129">
    <property type="entry name" value="GroES-like"/>
    <property type="match status" value="1"/>
</dbReference>